<dbReference type="SUPFAM" id="SSF52540">
    <property type="entry name" value="P-loop containing nucleoside triphosphate hydrolases"/>
    <property type="match status" value="1"/>
</dbReference>
<evidence type="ECO:0000256" key="6">
    <source>
        <dbReference type="ARBA" id="ARBA00022840"/>
    </source>
</evidence>
<dbReference type="PROSITE" id="PS50929">
    <property type="entry name" value="ABC_TM1F"/>
    <property type="match status" value="1"/>
</dbReference>
<dbReference type="Pfam" id="PF00005">
    <property type="entry name" value="ABC_tran"/>
    <property type="match status" value="1"/>
</dbReference>
<dbReference type="Proteomes" id="UP000030762">
    <property type="component" value="Unassembled WGS sequence"/>
</dbReference>
<dbReference type="AlphaFoldDB" id="T0RRK9"/>
<dbReference type="GO" id="GO:0005524">
    <property type="term" value="F:ATP binding"/>
    <property type="evidence" value="ECO:0007669"/>
    <property type="project" value="UniProtKB-KW"/>
</dbReference>
<dbReference type="PANTHER" id="PTHR24221:SF620">
    <property type="entry name" value="ABC TRANSMEMBRANE TYPE-1 DOMAIN-CONTAINING PROTEIN"/>
    <property type="match status" value="1"/>
</dbReference>
<feature type="transmembrane region" description="Helical" evidence="10">
    <location>
        <begin position="119"/>
        <end position="142"/>
    </location>
</feature>
<feature type="transmembrane region" description="Helical" evidence="10">
    <location>
        <begin position="83"/>
        <end position="107"/>
    </location>
</feature>
<dbReference type="Pfam" id="PF00664">
    <property type="entry name" value="ABC_membrane"/>
    <property type="match status" value="1"/>
</dbReference>
<dbReference type="VEuPathDB" id="FungiDB:SDRG_09739"/>
<dbReference type="EMBL" id="JH767162">
    <property type="protein sequence ID" value="EQC32767.1"/>
    <property type="molecule type" value="Genomic_DNA"/>
</dbReference>
<dbReference type="InParanoid" id="T0RRK9"/>
<keyword evidence="14" id="KW-1185">Reference proteome</keyword>
<dbReference type="OMA" id="ANGSAYC"/>
<dbReference type="GO" id="GO:0140359">
    <property type="term" value="F:ABC-type transporter activity"/>
    <property type="evidence" value="ECO:0007669"/>
    <property type="project" value="InterPro"/>
</dbReference>
<accession>T0RRK9</accession>
<feature type="transmembrane region" description="Helical" evidence="10">
    <location>
        <begin position="311"/>
        <end position="332"/>
    </location>
</feature>
<evidence type="ECO:0000256" key="10">
    <source>
        <dbReference type="SAM" id="Phobius"/>
    </source>
</evidence>
<dbReference type="SUPFAM" id="SSF90123">
    <property type="entry name" value="ABC transporter transmembrane region"/>
    <property type="match status" value="1"/>
</dbReference>
<feature type="transmembrane region" description="Helical" evidence="10">
    <location>
        <begin position="171"/>
        <end position="189"/>
    </location>
</feature>
<dbReference type="GO" id="GO:0005886">
    <property type="term" value="C:plasma membrane"/>
    <property type="evidence" value="ECO:0007669"/>
    <property type="project" value="UniProtKB-SubCell"/>
</dbReference>
<evidence type="ECO:0000256" key="3">
    <source>
        <dbReference type="ARBA" id="ARBA00022475"/>
    </source>
</evidence>
<keyword evidence="7 10" id="KW-1133">Transmembrane helix</keyword>
<dbReference type="SMART" id="SM00382">
    <property type="entry name" value="AAA"/>
    <property type="match status" value="1"/>
</dbReference>
<feature type="transmembrane region" description="Helical" evidence="10">
    <location>
        <begin position="58"/>
        <end position="77"/>
    </location>
</feature>
<feature type="domain" description="ABC transporter" evidence="11">
    <location>
        <begin position="674"/>
        <end position="913"/>
    </location>
</feature>
<keyword evidence="6" id="KW-0067">ATP-binding</keyword>
<dbReference type="RefSeq" id="XP_008613911.1">
    <property type="nucleotide sequence ID" value="XM_008615689.1"/>
</dbReference>
<evidence type="ECO:0000313" key="13">
    <source>
        <dbReference type="EMBL" id="EQC32767.1"/>
    </source>
</evidence>
<gene>
    <name evidence="13" type="ORF">SDRG_09739</name>
</gene>
<sequence>MIPQHTTPTSTTPMATVAMEGLTPLSEHHVTPILDAPPLPRSLRFGTLRFVDHRRWHYGIMCVLALDFFGNCIAVSFTSKDSFIEYAAATRLASGACMVVYAVDMLLRIVALRGAMTRSGFLVADTLAFLLLCVGLALRYVFADDLATLKIVANGWTTKFETNTKFVSNQIELYFDTAYAVVVAARIVLKPRARMFSKKLHTISKYSCSMAISIASVKAALRRVPTITAVVIEQLDTELRIVCGRDDGDMTRAELLAFLERALPCRPRHMTASTFLSHLRDIDARANGSAYCAYDVVRSTLQHWSTQSVDLALTTFVVLVSASILPLLAYFLKLCTDQGFPASVWVYALHNFDDFGLDQGLSVHASFKWKNQTSNDNGTLVDLPFLPWHSLLEGVIGILGISIPFVVADYAMGYFQSKMIANATKRLQDTLFHVLLRQPTTFFADRSDGDLNNLFQSDIARVNAMWQAVFWNLMNPIVSIVVGFVYLMYSEPTVGAMSFAFSAIIVTSGPQGLAARKSQHFGSLSAYTAAEFQNAVACHKVVRAYHIQDPLLTKFGATIGVLRRTQFSKDFWSGVVQIYIESGMFIFVQIMTACLVIKVFHGDITSGDFFSCVTMLNRISTPVTILGGFMRVAIGNASSLQRLDEIVRDAAVTAAASEADDAAKPALPRMTHNMTLTDVCFRYDANAPENVLQHVNATFHKGEYTCIVGPSGCGKSTLLGCLVQFYVPTEGTICVDQHVVASYSQASFSDQTAVVFQDGGILNGSILDNIAYGRDGATRDMCLEAAKLAECHVFVVGLKDGYDTIIGQHAVVNLSGGQIQRICLARALVRQPSLLLLDEATSALDPETEASIVQTLEKLAKQLHMTIISVTHRLSTARHADKILVMQNGAVVQEGTYHELLMAPNSVFAELVRKMEATDERAPSVHFRTLDGPRTTATFDTHRALELFGSDLDARAVSRKRSENGSALDGRRHTTRSSKGDNGSFLLI</sequence>
<reference evidence="13 14" key="1">
    <citation type="submission" date="2012-04" db="EMBL/GenBank/DDBJ databases">
        <title>The Genome Sequence of Saprolegnia declina VS20.</title>
        <authorList>
            <consortium name="The Broad Institute Genome Sequencing Platform"/>
            <person name="Russ C."/>
            <person name="Nusbaum C."/>
            <person name="Tyler B."/>
            <person name="van West P."/>
            <person name="Dieguez-Uribeondo J."/>
            <person name="de Bruijn I."/>
            <person name="Tripathy S."/>
            <person name="Jiang R."/>
            <person name="Young S.K."/>
            <person name="Zeng Q."/>
            <person name="Gargeya S."/>
            <person name="Fitzgerald M."/>
            <person name="Haas B."/>
            <person name="Abouelleil A."/>
            <person name="Alvarado L."/>
            <person name="Arachchi H.M."/>
            <person name="Berlin A."/>
            <person name="Chapman S.B."/>
            <person name="Goldberg J."/>
            <person name="Griggs A."/>
            <person name="Gujja S."/>
            <person name="Hansen M."/>
            <person name="Howarth C."/>
            <person name="Imamovic A."/>
            <person name="Larimer J."/>
            <person name="McCowen C."/>
            <person name="Montmayeur A."/>
            <person name="Murphy C."/>
            <person name="Neiman D."/>
            <person name="Pearson M."/>
            <person name="Priest M."/>
            <person name="Roberts A."/>
            <person name="Saif S."/>
            <person name="Shea T."/>
            <person name="Sisk P."/>
            <person name="Sykes S."/>
            <person name="Wortman J."/>
            <person name="Nusbaum C."/>
            <person name="Birren B."/>
        </authorList>
    </citation>
    <scope>NUCLEOTIDE SEQUENCE [LARGE SCALE GENOMIC DNA]</scope>
    <source>
        <strain evidence="13 14">VS20</strain>
    </source>
</reference>
<dbReference type="InterPro" id="IPR027359">
    <property type="entry name" value="Volt_channel_dom_sf"/>
</dbReference>
<dbReference type="InterPro" id="IPR039421">
    <property type="entry name" value="Type_1_exporter"/>
</dbReference>
<dbReference type="FunFam" id="3.40.50.300:FF:000299">
    <property type="entry name" value="ABC transporter ATP-binding protein/permease"/>
    <property type="match status" value="1"/>
</dbReference>
<feature type="domain" description="ABC transmembrane type-1" evidence="12">
    <location>
        <begin position="312"/>
        <end position="635"/>
    </location>
</feature>
<feature type="transmembrane region" description="Helical" evidence="10">
    <location>
        <begin position="394"/>
        <end position="415"/>
    </location>
</feature>
<dbReference type="OrthoDB" id="6500128at2759"/>
<dbReference type="Gene3D" id="1.20.1560.10">
    <property type="entry name" value="ABC transporter type 1, transmembrane domain"/>
    <property type="match status" value="1"/>
</dbReference>
<dbReference type="InterPro" id="IPR003439">
    <property type="entry name" value="ABC_transporter-like_ATP-bd"/>
</dbReference>
<keyword evidence="2" id="KW-0813">Transport</keyword>
<keyword evidence="8 10" id="KW-0472">Membrane</keyword>
<dbReference type="InterPro" id="IPR011527">
    <property type="entry name" value="ABC1_TM_dom"/>
</dbReference>
<dbReference type="InterPro" id="IPR027417">
    <property type="entry name" value="P-loop_NTPase"/>
</dbReference>
<evidence type="ECO:0000259" key="12">
    <source>
        <dbReference type="PROSITE" id="PS50929"/>
    </source>
</evidence>
<organism evidence="13 14">
    <name type="scientific">Saprolegnia diclina (strain VS20)</name>
    <dbReference type="NCBI Taxonomy" id="1156394"/>
    <lineage>
        <taxon>Eukaryota</taxon>
        <taxon>Sar</taxon>
        <taxon>Stramenopiles</taxon>
        <taxon>Oomycota</taxon>
        <taxon>Saprolegniomycetes</taxon>
        <taxon>Saprolegniales</taxon>
        <taxon>Saprolegniaceae</taxon>
        <taxon>Saprolegnia</taxon>
    </lineage>
</organism>
<dbReference type="eggNOG" id="KOG0055">
    <property type="taxonomic scope" value="Eukaryota"/>
</dbReference>
<evidence type="ECO:0000256" key="7">
    <source>
        <dbReference type="ARBA" id="ARBA00022989"/>
    </source>
</evidence>
<dbReference type="GeneID" id="19950466"/>
<dbReference type="InterPro" id="IPR036640">
    <property type="entry name" value="ABC1_TM_sf"/>
</dbReference>
<dbReference type="Gene3D" id="3.40.50.300">
    <property type="entry name" value="P-loop containing nucleotide triphosphate hydrolases"/>
    <property type="match status" value="1"/>
</dbReference>
<feature type="transmembrane region" description="Helical" evidence="10">
    <location>
        <begin position="469"/>
        <end position="489"/>
    </location>
</feature>
<keyword evidence="3" id="KW-1003">Cell membrane</keyword>
<evidence type="ECO:0000256" key="4">
    <source>
        <dbReference type="ARBA" id="ARBA00022692"/>
    </source>
</evidence>
<evidence type="ECO:0000259" key="11">
    <source>
        <dbReference type="PROSITE" id="PS50893"/>
    </source>
</evidence>
<evidence type="ECO:0000313" key="14">
    <source>
        <dbReference type="Proteomes" id="UP000030762"/>
    </source>
</evidence>
<dbReference type="PANTHER" id="PTHR24221">
    <property type="entry name" value="ATP-BINDING CASSETTE SUB-FAMILY B"/>
    <property type="match status" value="1"/>
</dbReference>
<evidence type="ECO:0008006" key="15">
    <source>
        <dbReference type="Google" id="ProtNLM"/>
    </source>
</evidence>
<feature type="region of interest" description="Disordered" evidence="9">
    <location>
        <begin position="959"/>
        <end position="988"/>
    </location>
</feature>
<dbReference type="Gene3D" id="1.20.120.350">
    <property type="entry name" value="Voltage-gated potassium channels. Chain C"/>
    <property type="match status" value="1"/>
</dbReference>
<keyword evidence="5" id="KW-0547">Nucleotide-binding</keyword>
<protein>
    <recommendedName>
        <fullName evidence="15">ABC transporter domain-containing protein</fullName>
    </recommendedName>
</protein>
<evidence type="ECO:0000256" key="8">
    <source>
        <dbReference type="ARBA" id="ARBA00023136"/>
    </source>
</evidence>
<keyword evidence="4 10" id="KW-0812">Transmembrane</keyword>
<dbReference type="GO" id="GO:0016887">
    <property type="term" value="F:ATP hydrolysis activity"/>
    <property type="evidence" value="ECO:0007669"/>
    <property type="project" value="InterPro"/>
</dbReference>
<evidence type="ECO:0000256" key="5">
    <source>
        <dbReference type="ARBA" id="ARBA00022741"/>
    </source>
</evidence>
<dbReference type="PROSITE" id="PS00211">
    <property type="entry name" value="ABC_TRANSPORTER_1"/>
    <property type="match status" value="1"/>
</dbReference>
<evidence type="ECO:0000256" key="9">
    <source>
        <dbReference type="SAM" id="MobiDB-lite"/>
    </source>
</evidence>
<evidence type="ECO:0000256" key="1">
    <source>
        <dbReference type="ARBA" id="ARBA00004651"/>
    </source>
</evidence>
<dbReference type="STRING" id="1156394.T0RRK9"/>
<dbReference type="PROSITE" id="PS50893">
    <property type="entry name" value="ABC_TRANSPORTER_2"/>
    <property type="match status" value="1"/>
</dbReference>
<evidence type="ECO:0000256" key="2">
    <source>
        <dbReference type="ARBA" id="ARBA00022448"/>
    </source>
</evidence>
<dbReference type="InterPro" id="IPR017871">
    <property type="entry name" value="ABC_transporter-like_CS"/>
</dbReference>
<proteinExistence type="predicted"/>
<comment type="subcellular location">
    <subcellularLocation>
        <location evidence="1">Cell membrane</location>
        <topology evidence="1">Multi-pass membrane protein</topology>
    </subcellularLocation>
</comment>
<dbReference type="InterPro" id="IPR003593">
    <property type="entry name" value="AAA+_ATPase"/>
</dbReference>
<name>T0RRK9_SAPDV</name>